<dbReference type="EMBL" id="CP036268">
    <property type="protein sequence ID" value="QDT39363.1"/>
    <property type="molecule type" value="Genomic_DNA"/>
</dbReference>
<dbReference type="AlphaFoldDB" id="A0A517R697"/>
<dbReference type="PANTHER" id="PTHR21015">
    <property type="entry name" value="UDP-N-ACETYLGLUCOSAMINE--N-ACETYLMURAMYL-(PENTAPEPTIDE) PYROPHOSPHORYL-UNDECAPRENOL N-ACETYLGLUCOSAMINE TRANSFERASE 1"/>
    <property type="match status" value="1"/>
</dbReference>
<dbReference type="Pfam" id="PF13528">
    <property type="entry name" value="Glyco_trans_1_3"/>
    <property type="match status" value="1"/>
</dbReference>
<protein>
    <submittedName>
        <fullName evidence="1">Uncharacterized protein</fullName>
    </submittedName>
</protein>
<sequence>MATIFYSMAGEGRGHATRVRAIVESLRHEHRIVLLAPEAAYDFLAPLYAQSDVEVHRVPGLLFHYYDRRLNLPRTARGAAAYLWQLPALVRDFERRLRDAGADLVLTDFEPALPRAAERAGVPVVSINHQHFLIVDDLAGIPWHLRARATATAPLVNLFCPNATELIVSSFYDPPLRPKFRDIVTQVGNLMRTEVLNAEASDAGHLLVYLRRFAHPHVLEALRRCGKEVRLYGLGEKPADGNIIYRPISDSGFLADLASCSALISNAGNQLVGEALYLRKPVLAMPEPNNFEQFINAHFLKREGGGDWVRVGQFNADRLGDFIERVPDLRAEIVDPNRYCGNERAVEAVRRVLGRIAGTIKPPVSPKAVPVAG</sequence>
<dbReference type="Proteomes" id="UP000317318">
    <property type="component" value="Chromosome"/>
</dbReference>
<dbReference type="OrthoDB" id="9793805at2"/>
<dbReference type="SUPFAM" id="SSF53756">
    <property type="entry name" value="UDP-Glycosyltransferase/glycogen phosphorylase"/>
    <property type="match status" value="1"/>
</dbReference>
<gene>
    <name evidence="1" type="ORF">Pan189_37690</name>
</gene>
<evidence type="ECO:0000313" key="2">
    <source>
        <dbReference type="Proteomes" id="UP000317318"/>
    </source>
</evidence>
<name>A0A517R697_9PLAN</name>
<dbReference type="PANTHER" id="PTHR21015:SF22">
    <property type="entry name" value="GLYCOSYLTRANSFERASE"/>
    <property type="match status" value="1"/>
</dbReference>
<dbReference type="RefSeq" id="WP_145365507.1">
    <property type="nucleotide sequence ID" value="NZ_CP036268.1"/>
</dbReference>
<reference evidence="1 2" key="1">
    <citation type="submission" date="2019-02" db="EMBL/GenBank/DDBJ databases">
        <title>Deep-cultivation of Planctomycetes and their phenomic and genomic characterization uncovers novel biology.</title>
        <authorList>
            <person name="Wiegand S."/>
            <person name="Jogler M."/>
            <person name="Boedeker C."/>
            <person name="Pinto D."/>
            <person name="Vollmers J."/>
            <person name="Rivas-Marin E."/>
            <person name="Kohn T."/>
            <person name="Peeters S.H."/>
            <person name="Heuer A."/>
            <person name="Rast P."/>
            <person name="Oberbeckmann S."/>
            <person name="Bunk B."/>
            <person name="Jeske O."/>
            <person name="Meyerdierks A."/>
            <person name="Storesund J.E."/>
            <person name="Kallscheuer N."/>
            <person name="Luecker S."/>
            <person name="Lage O.M."/>
            <person name="Pohl T."/>
            <person name="Merkel B.J."/>
            <person name="Hornburger P."/>
            <person name="Mueller R.-W."/>
            <person name="Bruemmer F."/>
            <person name="Labrenz M."/>
            <person name="Spormann A.M."/>
            <person name="Op den Camp H."/>
            <person name="Overmann J."/>
            <person name="Amann R."/>
            <person name="Jetten M.S.M."/>
            <person name="Mascher T."/>
            <person name="Medema M.H."/>
            <person name="Devos D.P."/>
            <person name="Kaster A.-K."/>
            <person name="Ovreas L."/>
            <person name="Rohde M."/>
            <person name="Galperin M.Y."/>
            <person name="Jogler C."/>
        </authorList>
    </citation>
    <scope>NUCLEOTIDE SEQUENCE [LARGE SCALE GENOMIC DNA]</scope>
    <source>
        <strain evidence="1 2">Pan189</strain>
    </source>
</reference>
<evidence type="ECO:0000313" key="1">
    <source>
        <dbReference type="EMBL" id="QDT39363.1"/>
    </source>
</evidence>
<keyword evidence="2" id="KW-1185">Reference proteome</keyword>
<dbReference type="Gene3D" id="3.40.50.2000">
    <property type="entry name" value="Glycogen Phosphorylase B"/>
    <property type="match status" value="2"/>
</dbReference>
<proteinExistence type="predicted"/>
<accession>A0A517R697</accession>
<dbReference type="GO" id="GO:0016757">
    <property type="term" value="F:glycosyltransferase activity"/>
    <property type="evidence" value="ECO:0007669"/>
    <property type="project" value="TreeGrafter"/>
</dbReference>
<organism evidence="1 2">
    <name type="scientific">Stratiformator vulcanicus</name>
    <dbReference type="NCBI Taxonomy" id="2527980"/>
    <lineage>
        <taxon>Bacteria</taxon>
        <taxon>Pseudomonadati</taxon>
        <taxon>Planctomycetota</taxon>
        <taxon>Planctomycetia</taxon>
        <taxon>Planctomycetales</taxon>
        <taxon>Planctomycetaceae</taxon>
        <taxon>Stratiformator</taxon>
    </lineage>
</organism>
<dbReference type="KEGG" id="svp:Pan189_37690"/>